<name>A0AAF1KGL6_9HYPH</name>
<dbReference type="Proteomes" id="UP000249499">
    <property type="component" value="Chromosome"/>
</dbReference>
<proteinExistence type="inferred from homology"/>
<dbReference type="CDD" id="cd06261">
    <property type="entry name" value="TM_PBP2"/>
    <property type="match status" value="1"/>
</dbReference>
<organism evidence="11 12">
    <name type="scientific">Rhizobium tumorigenes</name>
    <dbReference type="NCBI Taxonomy" id="2041385"/>
    <lineage>
        <taxon>Bacteria</taxon>
        <taxon>Pseudomonadati</taxon>
        <taxon>Pseudomonadota</taxon>
        <taxon>Alphaproteobacteria</taxon>
        <taxon>Hyphomicrobiales</taxon>
        <taxon>Rhizobiaceae</taxon>
        <taxon>Rhizobium/Agrobacterium group</taxon>
        <taxon>Rhizobium</taxon>
    </lineage>
</organism>
<evidence type="ECO:0000256" key="3">
    <source>
        <dbReference type="ARBA" id="ARBA00022475"/>
    </source>
</evidence>
<dbReference type="AlphaFoldDB" id="A0AAF1KGL6"/>
<dbReference type="Gene3D" id="1.10.3720.10">
    <property type="entry name" value="MetI-like"/>
    <property type="match status" value="1"/>
</dbReference>
<keyword evidence="4 9" id="KW-0812">Transmembrane</keyword>
<keyword evidence="2 9" id="KW-0813">Transport</keyword>
<evidence type="ECO:0000256" key="7">
    <source>
        <dbReference type="ARBA" id="ARBA00022989"/>
    </source>
</evidence>
<feature type="transmembrane region" description="Helical" evidence="9">
    <location>
        <begin position="95"/>
        <end position="121"/>
    </location>
</feature>
<evidence type="ECO:0000313" key="12">
    <source>
        <dbReference type="Proteomes" id="UP000249499"/>
    </source>
</evidence>
<dbReference type="InterPro" id="IPR035906">
    <property type="entry name" value="MetI-like_sf"/>
</dbReference>
<feature type="domain" description="ABC transmembrane type-1" evidence="10">
    <location>
        <begin position="93"/>
        <end position="282"/>
    </location>
</feature>
<gene>
    <name evidence="11" type="ORF">PR017_01580</name>
</gene>
<keyword evidence="8 9" id="KW-0472">Membrane</keyword>
<dbReference type="InterPro" id="IPR000515">
    <property type="entry name" value="MetI-like"/>
</dbReference>
<comment type="similarity">
    <text evidence="9">Belongs to the binding-protein-dependent transport system permease family.</text>
</comment>
<feature type="transmembrane region" description="Helical" evidence="9">
    <location>
        <begin position="27"/>
        <end position="48"/>
    </location>
</feature>
<evidence type="ECO:0000256" key="6">
    <source>
        <dbReference type="ARBA" id="ARBA00022927"/>
    </source>
</evidence>
<dbReference type="GO" id="GO:0071916">
    <property type="term" value="F:dipeptide transmembrane transporter activity"/>
    <property type="evidence" value="ECO:0007669"/>
    <property type="project" value="TreeGrafter"/>
</dbReference>
<keyword evidence="7 9" id="KW-1133">Transmembrane helix</keyword>
<evidence type="ECO:0000256" key="5">
    <source>
        <dbReference type="ARBA" id="ARBA00022856"/>
    </source>
</evidence>
<accession>A0AAF1KGL6</accession>
<evidence type="ECO:0000313" key="11">
    <source>
        <dbReference type="EMBL" id="WFR95868.1"/>
    </source>
</evidence>
<dbReference type="GO" id="GO:0015031">
    <property type="term" value="P:protein transport"/>
    <property type="evidence" value="ECO:0007669"/>
    <property type="project" value="UniProtKB-KW"/>
</dbReference>
<feature type="transmembrane region" description="Helical" evidence="9">
    <location>
        <begin position="141"/>
        <end position="166"/>
    </location>
</feature>
<feature type="transmembrane region" description="Helical" evidence="9">
    <location>
        <begin position="215"/>
        <end position="239"/>
    </location>
</feature>
<dbReference type="PANTHER" id="PTHR43386:SF1">
    <property type="entry name" value="D,D-DIPEPTIDE TRANSPORT SYSTEM PERMEASE PROTEIN DDPC-RELATED"/>
    <property type="match status" value="1"/>
</dbReference>
<dbReference type="Pfam" id="PF12911">
    <property type="entry name" value="OppC_N"/>
    <property type="match status" value="1"/>
</dbReference>
<keyword evidence="12" id="KW-1185">Reference proteome</keyword>
<comment type="subcellular location">
    <subcellularLocation>
        <location evidence="1 9">Cell membrane</location>
        <topology evidence="1 9">Multi-pass membrane protein</topology>
    </subcellularLocation>
</comment>
<protein>
    <submittedName>
        <fullName evidence="11">ABC transporter permease subunit</fullName>
    </submittedName>
</protein>
<dbReference type="EMBL" id="CP117255">
    <property type="protein sequence ID" value="WFR95868.1"/>
    <property type="molecule type" value="Genomic_DNA"/>
</dbReference>
<feature type="transmembrane region" description="Helical" evidence="9">
    <location>
        <begin position="260"/>
        <end position="281"/>
    </location>
</feature>
<dbReference type="PANTHER" id="PTHR43386">
    <property type="entry name" value="OLIGOPEPTIDE TRANSPORT SYSTEM PERMEASE PROTEIN APPC"/>
    <property type="match status" value="1"/>
</dbReference>
<evidence type="ECO:0000259" key="10">
    <source>
        <dbReference type="PROSITE" id="PS50928"/>
    </source>
</evidence>
<keyword evidence="6" id="KW-0653">Protein transport</keyword>
<dbReference type="SUPFAM" id="SSF161098">
    <property type="entry name" value="MetI-like"/>
    <property type="match status" value="1"/>
</dbReference>
<dbReference type="InterPro" id="IPR050366">
    <property type="entry name" value="BP-dependent_transpt_permease"/>
</dbReference>
<evidence type="ECO:0000256" key="9">
    <source>
        <dbReference type="RuleBase" id="RU363032"/>
    </source>
</evidence>
<dbReference type="InterPro" id="IPR025966">
    <property type="entry name" value="OppC_N"/>
</dbReference>
<evidence type="ECO:0000256" key="2">
    <source>
        <dbReference type="ARBA" id="ARBA00022448"/>
    </source>
</evidence>
<keyword evidence="3" id="KW-1003">Cell membrane</keyword>
<reference evidence="12" key="2">
    <citation type="journal article" date="2023" name="MicrobiologyOpen">
        <title>Genomics of the tumorigenes clade of the family Rhizobiaceae and description of Rhizobium rhododendri sp. nov.</title>
        <authorList>
            <person name="Kuzmanovic N."/>
            <person name="diCenzo G.C."/>
            <person name="Bunk B."/>
            <person name="Sproeer C."/>
            <person name="Fruehling A."/>
            <person name="Neumann-Schaal M."/>
            <person name="Overmann J."/>
            <person name="Smalla K."/>
        </authorList>
    </citation>
    <scope>NUCLEOTIDE SEQUENCE [LARGE SCALE GENOMIC DNA]</scope>
    <source>
        <strain evidence="12">1078</strain>
    </source>
</reference>
<evidence type="ECO:0000256" key="8">
    <source>
        <dbReference type="ARBA" id="ARBA00023136"/>
    </source>
</evidence>
<dbReference type="RefSeq" id="WP_111217482.1">
    <property type="nucleotide sequence ID" value="NZ_CP117255.1"/>
</dbReference>
<dbReference type="PROSITE" id="PS50928">
    <property type="entry name" value="ABC_TM1"/>
    <property type="match status" value="1"/>
</dbReference>
<reference evidence="11 12" key="1">
    <citation type="journal article" date="2018" name="Sci. Rep.">
        <title>Rhizobium tumorigenes sp. nov., a novel plant tumorigenic bacterium isolated from cane gall tumors on thornless blackberry.</title>
        <authorList>
            <person name="Kuzmanovi N."/>
            <person name="Smalla K."/>
            <person name="Gronow S."/>
            <person name="PuBawska J."/>
        </authorList>
    </citation>
    <scope>NUCLEOTIDE SEQUENCE [LARGE SCALE GENOMIC DNA]</scope>
    <source>
        <strain evidence="11 12">1078</strain>
    </source>
</reference>
<sequence>MSSVSTNTGHPSALSEFWYYFSRNKGAVIGLGVFLVVLFLAVFAPWVAPHGPSDQIREKLLMPPAWMTGGEWSHLLGTDAVGRDILSRLIFGARFSLFIGLVVVTLSVLTGVVIGLIAGFFRGWLDIAIMRVMDIILAFPSLLLALVLVAVLGPGLVNAMIAISLVNQPHFVRLARASVMTEREKEYVIASRVAGAGTMRLMFKTILPNCLGPLIVQATLAFSAAILDAAALGFLGMGAQPPTPEWGTMLAEAREFIQRAWWVVTFPGLAILITVLAINLMGDGLRDALDPKLKRS</sequence>
<dbReference type="GO" id="GO:0005886">
    <property type="term" value="C:plasma membrane"/>
    <property type="evidence" value="ECO:0007669"/>
    <property type="project" value="UniProtKB-SubCell"/>
</dbReference>
<keyword evidence="5" id="KW-0571">Peptide transport</keyword>
<dbReference type="KEGG" id="rtu:PR017_01580"/>
<evidence type="ECO:0000256" key="1">
    <source>
        <dbReference type="ARBA" id="ARBA00004651"/>
    </source>
</evidence>
<dbReference type="Pfam" id="PF00528">
    <property type="entry name" value="BPD_transp_1"/>
    <property type="match status" value="1"/>
</dbReference>
<evidence type="ECO:0000256" key="4">
    <source>
        <dbReference type="ARBA" id="ARBA00022692"/>
    </source>
</evidence>